<dbReference type="InterPro" id="IPR027417">
    <property type="entry name" value="P-loop_NTPase"/>
</dbReference>
<feature type="domain" description="Rad50/SbcC-type AAA" evidence="5">
    <location>
        <begin position="6"/>
        <end position="208"/>
    </location>
</feature>
<dbReference type="EMBL" id="BMEY01000012">
    <property type="protein sequence ID" value="GGA79995.1"/>
    <property type="molecule type" value="Genomic_DNA"/>
</dbReference>
<dbReference type="GO" id="GO:0016887">
    <property type="term" value="F:ATP hydrolysis activity"/>
    <property type="evidence" value="ECO:0007669"/>
    <property type="project" value="InterPro"/>
</dbReference>
<dbReference type="GO" id="GO:0006302">
    <property type="term" value="P:double-strand break repair"/>
    <property type="evidence" value="ECO:0007669"/>
    <property type="project" value="InterPro"/>
</dbReference>
<comment type="similarity">
    <text evidence="1">Belongs to the SMC family. SbcC subfamily.</text>
</comment>
<keyword evidence="4" id="KW-0175">Coiled coil</keyword>
<dbReference type="Pfam" id="PF13558">
    <property type="entry name" value="SbcC_Walker_B"/>
    <property type="match status" value="1"/>
</dbReference>
<evidence type="ECO:0000313" key="6">
    <source>
        <dbReference type="EMBL" id="GGA79995.1"/>
    </source>
</evidence>
<dbReference type="Gene3D" id="3.40.50.300">
    <property type="entry name" value="P-loop containing nucleotide triphosphate hydrolases"/>
    <property type="match status" value="2"/>
</dbReference>
<dbReference type="InterPro" id="IPR038729">
    <property type="entry name" value="Rad50/SbcC_AAA"/>
</dbReference>
<protein>
    <recommendedName>
        <fullName evidence="3">Nuclease SbcCD subunit C</fullName>
    </recommendedName>
</protein>
<accession>A0A916W9X3</accession>
<evidence type="ECO:0000313" key="7">
    <source>
        <dbReference type="Proteomes" id="UP000613512"/>
    </source>
</evidence>
<feature type="coiled-coil region" evidence="4">
    <location>
        <begin position="594"/>
        <end position="818"/>
    </location>
</feature>
<evidence type="ECO:0000259" key="5">
    <source>
        <dbReference type="Pfam" id="PF13476"/>
    </source>
</evidence>
<dbReference type="SUPFAM" id="SSF52540">
    <property type="entry name" value="P-loop containing nucleoside triphosphate hydrolases"/>
    <property type="match status" value="2"/>
</dbReference>
<feature type="coiled-coil region" evidence="4">
    <location>
        <begin position="345"/>
        <end position="372"/>
    </location>
</feature>
<feature type="coiled-coil region" evidence="4">
    <location>
        <begin position="261"/>
        <end position="311"/>
    </location>
</feature>
<dbReference type="RefSeq" id="WP_188384931.1">
    <property type="nucleotide sequence ID" value="NZ_BMEY01000012.1"/>
</dbReference>
<evidence type="ECO:0000256" key="1">
    <source>
        <dbReference type="ARBA" id="ARBA00006930"/>
    </source>
</evidence>
<proteinExistence type="inferred from homology"/>
<dbReference type="PANTHER" id="PTHR32114:SF2">
    <property type="entry name" value="ABC TRANSPORTER ABCH.3"/>
    <property type="match status" value="1"/>
</dbReference>
<comment type="subunit">
    <text evidence="2">Heterodimer of SbcC and SbcD.</text>
</comment>
<comment type="caution">
    <text evidence="6">The sequence shown here is derived from an EMBL/GenBank/DDBJ whole genome shotgun (WGS) entry which is preliminary data.</text>
</comment>
<organism evidence="6 7">
    <name type="scientific">Ornithinibacillus halotolerans</name>
    <dbReference type="NCBI Taxonomy" id="1274357"/>
    <lineage>
        <taxon>Bacteria</taxon>
        <taxon>Bacillati</taxon>
        <taxon>Bacillota</taxon>
        <taxon>Bacilli</taxon>
        <taxon>Bacillales</taxon>
        <taxon>Bacillaceae</taxon>
        <taxon>Ornithinibacillus</taxon>
    </lineage>
</organism>
<name>A0A916W9X3_9BACI</name>
<dbReference type="PANTHER" id="PTHR32114">
    <property type="entry name" value="ABC TRANSPORTER ABCH.3"/>
    <property type="match status" value="1"/>
</dbReference>
<reference evidence="6" key="1">
    <citation type="journal article" date="2014" name="Int. J. Syst. Evol. Microbiol.">
        <title>Complete genome sequence of Corynebacterium casei LMG S-19264T (=DSM 44701T), isolated from a smear-ripened cheese.</title>
        <authorList>
            <consortium name="US DOE Joint Genome Institute (JGI-PGF)"/>
            <person name="Walter F."/>
            <person name="Albersmeier A."/>
            <person name="Kalinowski J."/>
            <person name="Ruckert C."/>
        </authorList>
    </citation>
    <scope>NUCLEOTIDE SEQUENCE</scope>
    <source>
        <strain evidence="6">CGMCC 1.12408</strain>
    </source>
</reference>
<evidence type="ECO:0000256" key="4">
    <source>
        <dbReference type="SAM" id="Coils"/>
    </source>
</evidence>
<dbReference type="Proteomes" id="UP000613512">
    <property type="component" value="Unassembled WGS sequence"/>
</dbReference>
<gene>
    <name evidence="6" type="primary">sbcC</name>
    <name evidence="6" type="ORF">GCM10008025_24250</name>
</gene>
<dbReference type="AlphaFoldDB" id="A0A916W9X3"/>
<reference evidence="6" key="2">
    <citation type="submission" date="2020-09" db="EMBL/GenBank/DDBJ databases">
        <authorList>
            <person name="Sun Q."/>
            <person name="Zhou Y."/>
        </authorList>
    </citation>
    <scope>NUCLEOTIDE SEQUENCE</scope>
    <source>
        <strain evidence="6">CGMCC 1.12408</strain>
    </source>
</reference>
<sequence>MKPLTLKMTAFGPYKYTETIDFRELDQHHLFVISGNTGAGKTTIFDGISFALYGSASGSDRENNKMLRSDFADDDTHTAVELTFELQGRTYRILRQLGHVKQGNKTKTGERYEFYEQVDGEEIPCVDRQIVSEINEKVESLIGLTQDQFKQIVMLPQGEFRKLLTSETENKEAILRRLFKTDNYKQINEILKKKRDAVEREHFQIKQTRDNYVQSIGTALPRREDSLLFDVLSEEYKNINQIDAGLEEEITFYEKQIVIDKENYEQAYKTHDKKQKELNLAEALNERFTVLEQKEAEFKQLEGQVPLFKQKEKQLEEAERASQIEFYEKQVKSWRKEEKEKVTALHAADNLKKTAEEKLSTAQARYEAEESKKDVREETAKKLTSLHEFVPLVQDIEERKQALEVIKTKGIKAKSDFEQARNELVSMKQGLDNLTEEIKRMDLAVGELPDKQNQLTDMREKAVLLRDYIQTRDKQTTINADLKEKQVKFEKANAAYQEMEEAWLSNQASQLAVHLHDGEACPVCGSVEHPNKATNNNQEVTKETLDTLKKDRDEKDTLYRTVLADQKSNGSLLKERGEALQNRGIDPTHADAINKELVAEGKRLAIEVEELQKLRKKVNEEKEKQDKLNQLIKQLEIKKEKFEKEYQEQITAYQTTKAVYKERLGRVPVEVRALSELEKQIRESENQKMLLEKAWEEAQKAFQTAKDEMTKAESNLGHATKQLAETKAKLEHADEEFQAALTKAGFSSEEVYKEAKLSEGERQTLKEGIRQFNEKIGTLKQQLLEIKEELKDKQKVDLSELKEQVSELKEAYELALNKLNLSKEYHKDAIDLKTKILEAHEQVIEQEKQFSVITDLYNVVRGHNDKKISFERYLLIEYLEQIIDAANGRLRRLSNGQFYLIRSDRQESHGRQSGLALDVFDTYTGQTRDVKTLSGGEKFNASLCLALGMSDVIQSFQGNISIQTMFIDEGFGSLDEESLHKSIDTLIELQQSGRMIGVISHVKELKAMFPAVLEVKKTKEGYSRTAFAVK</sequence>
<evidence type="ECO:0000256" key="3">
    <source>
        <dbReference type="ARBA" id="ARBA00013368"/>
    </source>
</evidence>
<evidence type="ECO:0000256" key="2">
    <source>
        <dbReference type="ARBA" id="ARBA00011322"/>
    </source>
</evidence>
<dbReference type="Pfam" id="PF13476">
    <property type="entry name" value="AAA_23"/>
    <property type="match status" value="1"/>
</dbReference>
<keyword evidence="7" id="KW-1185">Reference proteome</keyword>